<dbReference type="Gene3D" id="1.25.40.10">
    <property type="entry name" value="Tetratricopeptide repeat domain"/>
    <property type="match status" value="1"/>
</dbReference>
<feature type="region of interest" description="Disordered" evidence="1">
    <location>
        <begin position="1"/>
        <end position="27"/>
    </location>
</feature>
<evidence type="ECO:0000313" key="3">
    <source>
        <dbReference type="Proteomes" id="UP000216991"/>
    </source>
</evidence>
<dbReference type="InterPro" id="IPR011990">
    <property type="entry name" value="TPR-like_helical_dom_sf"/>
</dbReference>
<proteinExistence type="predicted"/>
<keyword evidence="3" id="KW-1185">Reference proteome</keyword>
<accession>A0A255YDF0</accession>
<sequence length="401" mass="42979">MAGTTLGAASPALAQKKPEAAKPAPPKLSKPVMAVVMAVQKLQQAGDHAGALAKLTEAAAVPRAEKDDALILAKLKLFSAQTIKDNAKLEEGLTEAVEAPSITPDEKLMFSKFVAGLASNRKDYGKAWTWYEFYLGQKPDDVEITVQAASVAAALKQPARVYELLTKAIDLREAKNETGDRSWYEFRAQTAIDNKMDDKLLPSLLGWVKAFPEPKSYNLAIGLVKQRQGNLDNNVLVDFGRLMSAAGAMTDANNYLEYADAALDRGMPNEAEIVLKEGIAKQLLDGSKQNIKEFVAQAASKNAESKAGLAALEKDAKTSPRLALVVADTFANLKQYDKAITWYKTLVGNAMIDQDTVNLRLAFALKNSGDAAGAKAALANVKAGPRAIIAKFMDVVIGDAA</sequence>
<dbReference type="Proteomes" id="UP000216991">
    <property type="component" value="Unassembled WGS sequence"/>
</dbReference>
<dbReference type="SUPFAM" id="SSF48452">
    <property type="entry name" value="TPR-like"/>
    <property type="match status" value="1"/>
</dbReference>
<evidence type="ECO:0008006" key="4">
    <source>
        <dbReference type="Google" id="ProtNLM"/>
    </source>
</evidence>
<reference evidence="2 3" key="1">
    <citation type="submission" date="2017-07" db="EMBL/GenBank/DDBJ databases">
        <title>Sandarakinorhabdus cyanobacteriorum sp. nov., a novel bacterium isolated from cyanobacterial aggregates in a eutrophic lake.</title>
        <authorList>
            <person name="Cai H."/>
        </authorList>
    </citation>
    <scope>NUCLEOTIDE SEQUENCE [LARGE SCALE GENOMIC DNA]</scope>
    <source>
        <strain evidence="2 3">TH057</strain>
    </source>
</reference>
<comment type="caution">
    <text evidence="2">The sequence shown here is derived from an EMBL/GenBank/DDBJ whole genome shotgun (WGS) entry which is preliminary data.</text>
</comment>
<protein>
    <recommendedName>
        <fullName evidence="4">Tetratricopeptide repeat protein</fullName>
    </recommendedName>
</protein>
<dbReference type="AlphaFoldDB" id="A0A255YDF0"/>
<organism evidence="2 3">
    <name type="scientific">Sandarakinorhabdus cyanobacteriorum</name>
    <dbReference type="NCBI Taxonomy" id="1981098"/>
    <lineage>
        <taxon>Bacteria</taxon>
        <taxon>Pseudomonadati</taxon>
        <taxon>Pseudomonadota</taxon>
        <taxon>Alphaproteobacteria</taxon>
        <taxon>Sphingomonadales</taxon>
        <taxon>Sphingosinicellaceae</taxon>
        <taxon>Sandarakinorhabdus</taxon>
    </lineage>
</organism>
<evidence type="ECO:0000256" key="1">
    <source>
        <dbReference type="SAM" id="MobiDB-lite"/>
    </source>
</evidence>
<dbReference type="EMBL" id="NOXT01000114">
    <property type="protein sequence ID" value="OYQ27221.1"/>
    <property type="molecule type" value="Genomic_DNA"/>
</dbReference>
<name>A0A255YDF0_9SPHN</name>
<gene>
    <name evidence="2" type="ORF">CHU93_10815</name>
</gene>
<evidence type="ECO:0000313" key="2">
    <source>
        <dbReference type="EMBL" id="OYQ27221.1"/>
    </source>
</evidence>